<keyword evidence="3" id="KW-1003">Cell membrane</keyword>
<keyword evidence="5 7" id="KW-1133">Transmembrane helix</keyword>
<evidence type="ECO:0000256" key="2">
    <source>
        <dbReference type="ARBA" id="ARBA00005262"/>
    </source>
</evidence>
<dbReference type="PANTHER" id="PTHR43663:SF1">
    <property type="entry name" value="CHROMATE TRANSPORTER"/>
    <property type="match status" value="1"/>
</dbReference>
<comment type="similarity">
    <text evidence="2">Belongs to the chromate ion transporter (CHR) (TC 2.A.51) family.</text>
</comment>
<feature type="transmembrane region" description="Helical" evidence="7">
    <location>
        <begin position="133"/>
        <end position="164"/>
    </location>
</feature>
<dbReference type="RefSeq" id="WP_226384612.1">
    <property type="nucleotide sequence ID" value="NZ_JADCKA010000001.1"/>
</dbReference>
<evidence type="ECO:0000256" key="7">
    <source>
        <dbReference type="SAM" id="Phobius"/>
    </source>
</evidence>
<dbReference type="InterPro" id="IPR003370">
    <property type="entry name" value="Chromate_transpt"/>
</dbReference>
<keyword evidence="4 7" id="KW-0812">Transmembrane</keyword>
<evidence type="ECO:0000313" key="8">
    <source>
        <dbReference type="EMBL" id="MBE5034856.1"/>
    </source>
</evidence>
<dbReference type="PANTHER" id="PTHR43663">
    <property type="entry name" value="CHROMATE TRANSPORT PROTEIN-RELATED"/>
    <property type="match status" value="1"/>
</dbReference>
<organism evidence="8 9">
    <name type="scientific">Gallibacter intestinalis</name>
    <dbReference type="NCBI Taxonomy" id="2779356"/>
    <lineage>
        <taxon>Bacteria</taxon>
        <taxon>Bacillati</taxon>
        <taxon>Bacillota</taxon>
        <taxon>Clostridia</taxon>
        <taxon>Eubacteriales</taxon>
        <taxon>Eubacteriaceae</taxon>
        <taxon>Gallibacter</taxon>
    </lineage>
</organism>
<keyword evidence="6 7" id="KW-0472">Membrane</keyword>
<evidence type="ECO:0000256" key="6">
    <source>
        <dbReference type="ARBA" id="ARBA00023136"/>
    </source>
</evidence>
<proteinExistence type="inferred from homology"/>
<feature type="transmembrane region" description="Helical" evidence="7">
    <location>
        <begin position="67"/>
        <end position="90"/>
    </location>
</feature>
<dbReference type="Pfam" id="PF02417">
    <property type="entry name" value="Chromate_transp"/>
    <property type="match status" value="1"/>
</dbReference>
<protein>
    <submittedName>
        <fullName evidence="8">Chromate transporter</fullName>
    </submittedName>
</protein>
<keyword evidence="9" id="KW-1185">Reference proteome</keyword>
<evidence type="ECO:0000256" key="4">
    <source>
        <dbReference type="ARBA" id="ARBA00022692"/>
    </source>
</evidence>
<reference evidence="8 9" key="1">
    <citation type="submission" date="2020-10" db="EMBL/GenBank/DDBJ databases">
        <title>ChiBAC.</title>
        <authorList>
            <person name="Zenner C."/>
            <person name="Hitch T.C.A."/>
            <person name="Clavel T."/>
        </authorList>
    </citation>
    <scope>NUCLEOTIDE SEQUENCE [LARGE SCALE GENOMIC DNA]</scope>
    <source>
        <strain evidence="8 9">DSM 108706</strain>
    </source>
</reference>
<gene>
    <name evidence="8" type="ORF">INF20_00940</name>
</gene>
<evidence type="ECO:0000256" key="1">
    <source>
        <dbReference type="ARBA" id="ARBA00004651"/>
    </source>
</evidence>
<comment type="caution">
    <text evidence="8">The sequence shown here is derived from an EMBL/GenBank/DDBJ whole genome shotgun (WGS) entry which is preliminary data.</text>
</comment>
<dbReference type="EMBL" id="JADCKA010000001">
    <property type="protein sequence ID" value="MBE5034856.1"/>
    <property type="molecule type" value="Genomic_DNA"/>
</dbReference>
<comment type="subcellular location">
    <subcellularLocation>
        <location evidence="1">Cell membrane</location>
        <topology evidence="1">Multi-pass membrane protein</topology>
    </subcellularLocation>
</comment>
<evidence type="ECO:0000256" key="5">
    <source>
        <dbReference type="ARBA" id="ARBA00022989"/>
    </source>
</evidence>
<dbReference type="InterPro" id="IPR052518">
    <property type="entry name" value="CHR_Transporter"/>
</dbReference>
<name>A0ABR9QVF7_9FIRM</name>
<accession>A0ABR9QVF7</accession>
<feature type="transmembrane region" description="Helical" evidence="7">
    <location>
        <begin position="102"/>
        <end position="121"/>
    </location>
</feature>
<dbReference type="Proteomes" id="UP001516588">
    <property type="component" value="Unassembled WGS sequence"/>
</dbReference>
<evidence type="ECO:0000313" key="9">
    <source>
        <dbReference type="Proteomes" id="UP001516588"/>
    </source>
</evidence>
<evidence type="ECO:0000256" key="3">
    <source>
        <dbReference type="ARBA" id="ARBA00022475"/>
    </source>
</evidence>
<sequence>MFLKIGLFTIGGGLVMIPLISRKVVEEKKWITEEEMLDCIALGQSLPGVIAINSAAYVGYKKRGVKGGIMATLGVTVPSLVIIIALANVINAVNDNHFVQGAMVGIKACVVGLVICVAYDLGKKTLKNAFQWVMAVAAFICVAIFNVNAIIVIICAALAGIIYYNVIKAKDFEERGKSE</sequence>